<sequence length="337" mass="35211">MQTATGTVGQRPAPAPPSLRTPDAEPVVTTDRLTKRYGQRTVVDALSLQVRRGEVFGFLGPNGAGKTTTLRMLLGLVRPTSGSATVLGRPAGTSVAQVGALVEGPGLYPYLSGRDNLRVLARYAGVGPGRIAAVLDTVDLTDRAGDRFSTYSLGMKQRLGIAAALLKDPALVVLDEPTNGLDPAGISEVRTLLRRLAAEGRTVVLSSHLLGEVEQICDRVAVVASGRLLVESSVEELRGLGRLVVDADPLETAVAVAGRLLGADRVSVVDGALHLQAAPGETAAVNRALVTAGVGVTGLRQEARTLEEVFLQLTEPGDPPPAETPGRRPRRVGRSAR</sequence>
<dbReference type="SMART" id="SM00382">
    <property type="entry name" value="AAA"/>
    <property type="match status" value="1"/>
</dbReference>
<reference evidence="7 8" key="1">
    <citation type="submission" date="2016-11" db="EMBL/GenBank/DDBJ databases">
        <authorList>
            <person name="Jaros S."/>
            <person name="Januszkiewicz K."/>
            <person name="Wedrychowicz H."/>
        </authorList>
    </citation>
    <scope>NUCLEOTIDE SEQUENCE [LARGE SCALE GENOMIC DNA]</scope>
    <source>
        <strain evidence="7 8">DSM 45408</strain>
    </source>
</reference>
<dbReference type="InterPro" id="IPR003439">
    <property type="entry name" value="ABC_transporter-like_ATP-bd"/>
</dbReference>
<comment type="similarity">
    <text evidence="1">Belongs to the ABC transporter superfamily.</text>
</comment>
<dbReference type="PROSITE" id="PS50893">
    <property type="entry name" value="ABC_TRANSPORTER_2"/>
    <property type="match status" value="1"/>
</dbReference>
<dbReference type="CDD" id="cd03268">
    <property type="entry name" value="ABC_BcrA_bacitracin_resist"/>
    <property type="match status" value="1"/>
</dbReference>
<feature type="region of interest" description="Disordered" evidence="5">
    <location>
        <begin position="314"/>
        <end position="337"/>
    </location>
</feature>
<dbReference type="SUPFAM" id="SSF52540">
    <property type="entry name" value="P-loop containing nucleoside triphosphate hydrolases"/>
    <property type="match status" value="1"/>
</dbReference>
<protein>
    <submittedName>
        <fullName evidence="7">ABC-2 type transport system ATP-binding protein</fullName>
    </submittedName>
</protein>
<dbReference type="Proteomes" id="UP000184471">
    <property type="component" value="Unassembled WGS sequence"/>
</dbReference>
<dbReference type="PANTHER" id="PTHR43335">
    <property type="entry name" value="ABC TRANSPORTER, ATP-BINDING PROTEIN"/>
    <property type="match status" value="1"/>
</dbReference>
<dbReference type="OrthoDB" id="9804819at2"/>
<dbReference type="Pfam" id="PF00005">
    <property type="entry name" value="ABC_tran"/>
    <property type="match status" value="1"/>
</dbReference>
<dbReference type="RefSeq" id="WP_083628949.1">
    <property type="nucleotide sequence ID" value="NZ_FQVX01000004.1"/>
</dbReference>
<dbReference type="AlphaFoldDB" id="A0A1M5QEG2"/>
<evidence type="ECO:0000256" key="1">
    <source>
        <dbReference type="ARBA" id="ARBA00005417"/>
    </source>
</evidence>
<evidence type="ECO:0000256" key="5">
    <source>
        <dbReference type="SAM" id="MobiDB-lite"/>
    </source>
</evidence>
<feature type="compositionally biased region" description="Basic residues" evidence="5">
    <location>
        <begin position="327"/>
        <end position="337"/>
    </location>
</feature>
<feature type="region of interest" description="Disordered" evidence="5">
    <location>
        <begin position="1"/>
        <end position="24"/>
    </location>
</feature>
<dbReference type="InterPro" id="IPR027417">
    <property type="entry name" value="P-loop_NTPase"/>
</dbReference>
<dbReference type="GO" id="GO:0005524">
    <property type="term" value="F:ATP binding"/>
    <property type="evidence" value="ECO:0007669"/>
    <property type="project" value="UniProtKB-KW"/>
</dbReference>
<keyword evidence="8" id="KW-1185">Reference proteome</keyword>
<dbReference type="GO" id="GO:0016887">
    <property type="term" value="F:ATP hydrolysis activity"/>
    <property type="evidence" value="ECO:0007669"/>
    <property type="project" value="InterPro"/>
</dbReference>
<accession>A0A1M5QEG2</accession>
<evidence type="ECO:0000313" key="8">
    <source>
        <dbReference type="Proteomes" id="UP000184471"/>
    </source>
</evidence>
<dbReference type="Gene3D" id="3.40.50.300">
    <property type="entry name" value="P-loop containing nucleotide triphosphate hydrolases"/>
    <property type="match status" value="1"/>
</dbReference>
<keyword evidence="2" id="KW-0813">Transport</keyword>
<dbReference type="STRING" id="1070870.SAMN05444351_4102"/>
<feature type="domain" description="ABC transporter" evidence="6">
    <location>
        <begin position="28"/>
        <end position="250"/>
    </location>
</feature>
<evidence type="ECO:0000256" key="3">
    <source>
        <dbReference type="ARBA" id="ARBA00022741"/>
    </source>
</evidence>
<evidence type="ECO:0000313" key="7">
    <source>
        <dbReference type="EMBL" id="SHH12139.1"/>
    </source>
</evidence>
<keyword evidence="3" id="KW-0547">Nucleotide-binding</keyword>
<dbReference type="EMBL" id="FQVX01000004">
    <property type="protein sequence ID" value="SHH12139.1"/>
    <property type="molecule type" value="Genomic_DNA"/>
</dbReference>
<gene>
    <name evidence="7" type="ORF">SAMN05444351_4102</name>
</gene>
<dbReference type="PROSITE" id="PS00211">
    <property type="entry name" value="ABC_TRANSPORTER_1"/>
    <property type="match status" value="1"/>
</dbReference>
<dbReference type="InterPro" id="IPR017871">
    <property type="entry name" value="ABC_transporter-like_CS"/>
</dbReference>
<evidence type="ECO:0000256" key="4">
    <source>
        <dbReference type="ARBA" id="ARBA00022840"/>
    </source>
</evidence>
<organism evidence="7 8">
    <name type="scientific">Geodermatophilus nigrescens</name>
    <dbReference type="NCBI Taxonomy" id="1070870"/>
    <lineage>
        <taxon>Bacteria</taxon>
        <taxon>Bacillati</taxon>
        <taxon>Actinomycetota</taxon>
        <taxon>Actinomycetes</taxon>
        <taxon>Geodermatophilales</taxon>
        <taxon>Geodermatophilaceae</taxon>
        <taxon>Geodermatophilus</taxon>
    </lineage>
</organism>
<evidence type="ECO:0000256" key="2">
    <source>
        <dbReference type="ARBA" id="ARBA00022448"/>
    </source>
</evidence>
<dbReference type="PANTHER" id="PTHR43335:SF4">
    <property type="entry name" value="ABC TRANSPORTER, ATP-BINDING PROTEIN"/>
    <property type="match status" value="1"/>
</dbReference>
<keyword evidence="4 7" id="KW-0067">ATP-binding</keyword>
<evidence type="ECO:0000259" key="6">
    <source>
        <dbReference type="PROSITE" id="PS50893"/>
    </source>
</evidence>
<name>A0A1M5QEG2_9ACTN</name>
<dbReference type="InterPro" id="IPR003593">
    <property type="entry name" value="AAA+_ATPase"/>
</dbReference>
<proteinExistence type="inferred from homology"/>